<reference evidence="2" key="1">
    <citation type="journal article" date="1999" name="Methods Enzymol.">
        <title>High-efficiency full-length cDNA cloning.</title>
        <authorList>
            <person name="Carninci P."/>
            <person name="Hayashizaki Y."/>
        </authorList>
    </citation>
    <scope>NUCLEOTIDE SEQUENCE</scope>
    <source>
        <strain evidence="2">C57BL/6J</strain>
        <tissue evidence="2">Testis</tissue>
    </source>
</reference>
<reference evidence="2" key="3">
    <citation type="journal article" date="2000" name="Genome Res.">
        <title>RIKEN integrated sequence analysis (RISA) system--384-format sequencing pipeline with 384 multicapillary sequencer.</title>
        <authorList>
            <person name="Shibata K."/>
            <person name="Itoh M."/>
            <person name="Aizawa K."/>
            <person name="Nagaoka S."/>
            <person name="Sasaki N."/>
            <person name="Carninci P."/>
            <person name="Konno H."/>
            <person name="Akiyama J."/>
            <person name="Nishi K."/>
            <person name="Kitsunai T."/>
            <person name="Tashiro H."/>
            <person name="Itoh M."/>
            <person name="Sumi N."/>
            <person name="Ishii Y."/>
            <person name="Nakamura S."/>
            <person name="Hazama M."/>
            <person name="Nishine T."/>
            <person name="Harada A."/>
            <person name="Yamamoto R."/>
            <person name="Matsumoto H."/>
            <person name="Sakaguchi S."/>
            <person name="Ikegami T."/>
            <person name="Kashiwagi K."/>
            <person name="Fujiwake S."/>
            <person name="Inoue K."/>
            <person name="Togawa Y."/>
            <person name="Izawa M."/>
            <person name="Ohara E."/>
            <person name="Watahiki M."/>
            <person name="Yoneda Y."/>
            <person name="Ishikawa T."/>
            <person name="Ozawa K."/>
            <person name="Tanaka T."/>
            <person name="Matsuura S."/>
            <person name="Kawai J."/>
            <person name="Okazaki Y."/>
            <person name="Muramatsu M."/>
            <person name="Inoue Y."/>
            <person name="Kira A."/>
            <person name="Hayashizaki Y."/>
        </authorList>
    </citation>
    <scope>NUCLEOTIDE SEQUENCE</scope>
    <source>
        <strain evidence="2">C57BL/6J</strain>
        <tissue evidence="2">Testis</tissue>
    </source>
</reference>
<name>Q3V0C4_MOUSE</name>
<reference evidence="2" key="6">
    <citation type="submission" date="2004-03" db="EMBL/GenBank/DDBJ databases">
        <authorList>
            <person name="Arakawa T."/>
            <person name="Carninci P."/>
            <person name="Fukuda S."/>
            <person name="Hashizume W."/>
            <person name="Hayashida K."/>
            <person name="Hori F."/>
            <person name="Iida J."/>
            <person name="Imamura K."/>
            <person name="Imotani K."/>
            <person name="Itoh M."/>
            <person name="Kanagawa S."/>
            <person name="Kawai J."/>
            <person name="Kojima M."/>
            <person name="Konno H."/>
            <person name="Murata M."/>
            <person name="Nakamura M."/>
            <person name="Ninomiya N."/>
            <person name="Nishiyori H."/>
            <person name="Nomura K."/>
            <person name="Ohno M."/>
            <person name="Sakazume N."/>
            <person name="Sano H."/>
            <person name="Sasaki D."/>
            <person name="Shibata K."/>
            <person name="Shiraki T."/>
            <person name="Tagami M."/>
            <person name="Tagami Y."/>
            <person name="Waki K."/>
            <person name="Watahiki A."/>
            <person name="Muramatsu M."/>
            <person name="Hayashizaki Y."/>
        </authorList>
    </citation>
    <scope>NUCLEOTIDE SEQUENCE</scope>
    <source>
        <strain evidence="2">C57BL/6J</strain>
        <tissue evidence="2">Testis</tissue>
    </source>
</reference>
<accession>Q3V0C4</accession>
<reference evidence="2" key="4">
    <citation type="journal article" date="2001" name="Nature">
        <title>Functional annotation of a full-length mouse cDNA collection.</title>
        <authorList>
            <consortium name="The RIKEN Genome Exploration Research Group Phase II Team and the FANTOM Consortium"/>
        </authorList>
    </citation>
    <scope>NUCLEOTIDE SEQUENCE</scope>
    <source>
        <strain evidence="2">C57BL/6J</strain>
        <tissue evidence="2">Testis</tissue>
    </source>
</reference>
<sequence>MSSPSKEEEGGQRRHGNSVNPARNVCLGPGWVETSRSGNATHTFYFWLEVSSETLFTGCEPKVGGELSPSKELHPMLCSVGKLTPSLCFQLKTVKLTCRLTLNGLWPRSILALQASTHFSGCTKMHLGHSSGFVLNTPSPGRVLEKSLI</sequence>
<protein>
    <submittedName>
        <fullName evidence="2">Uncharacterized protein</fullName>
    </submittedName>
</protein>
<reference evidence="2" key="2">
    <citation type="journal article" date="2000" name="Genome Res.">
        <title>Normalization and subtraction of cap-trapper-selected cDNAs to prepare full-length cDNA libraries for rapid discovery of new genes.</title>
        <authorList>
            <person name="Carninci P."/>
            <person name="Shibata Y."/>
            <person name="Hayatsu N."/>
            <person name="Sugahara Y."/>
            <person name="Shibata K."/>
            <person name="Itoh M."/>
            <person name="Konno H."/>
            <person name="Okazaki Y."/>
            <person name="Muramatsu M."/>
            <person name="Hayashizaki Y."/>
        </authorList>
    </citation>
    <scope>NUCLEOTIDE SEQUENCE</scope>
    <source>
        <strain evidence="2">C57BL/6J</strain>
        <tissue evidence="2">Testis</tissue>
    </source>
</reference>
<proteinExistence type="evidence at transcript level"/>
<reference evidence="2" key="8">
    <citation type="journal article" date="2005" name="Science">
        <title>Antisense Transcription in the Mammalian Transcriptome.</title>
        <authorList>
            <consortium name="RIKEN Genome Exploration Research Group and Genome Science Group (Genome Network Project Core Group) and the FANTOM Consortium"/>
        </authorList>
    </citation>
    <scope>NUCLEOTIDE SEQUENCE</scope>
    <source>
        <strain evidence="2">C57BL/6J</strain>
        <tissue evidence="2">Testis</tissue>
    </source>
</reference>
<evidence type="ECO:0000256" key="1">
    <source>
        <dbReference type="SAM" id="MobiDB-lite"/>
    </source>
</evidence>
<gene>
    <name evidence="3" type="primary">Gm10619</name>
</gene>
<reference evidence="2" key="5">
    <citation type="journal article" date="2002" name="Nature">
        <title>Analysis of the mouse transcriptome based on functional annotation of 60,770 full-length cDNAs.</title>
        <authorList>
            <consortium name="The FANTOM Consortium and the RIKEN Genome Exploration Research Group Phase I and II Team"/>
        </authorList>
    </citation>
    <scope>NUCLEOTIDE SEQUENCE</scope>
    <source>
        <strain evidence="2">C57BL/6J</strain>
        <tissue evidence="2">Testis</tissue>
    </source>
</reference>
<feature type="compositionally biased region" description="Basic and acidic residues" evidence="1">
    <location>
        <begin position="1"/>
        <end position="12"/>
    </location>
</feature>
<dbReference type="MGI" id="MGI:3708756">
    <property type="gene designation" value="Gm10619"/>
</dbReference>
<evidence type="ECO:0000313" key="3">
    <source>
        <dbReference type="MGI" id="MGI:3708756"/>
    </source>
</evidence>
<organism evidence="2">
    <name type="scientific">Mus musculus</name>
    <name type="common">Mouse</name>
    <dbReference type="NCBI Taxonomy" id="10090"/>
    <lineage>
        <taxon>Eukaryota</taxon>
        <taxon>Metazoa</taxon>
        <taxon>Chordata</taxon>
        <taxon>Craniata</taxon>
        <taxon>Vertebrata</taxon>
        <taxon>Euteleostomi</taxon>
        <taxon>Mammalia</taxon>
        <taxon>Eutheria</taxon>
        <taxon>Euarchontoglires</taxon>
        <taxon>Glires</taxon>
        <taxon>Rodentia</taxon>
        <taxon>Myomorpha</taxon>
        <taxon>Muroidea</taxon>
        <taxon>Muridae</taxon>
        <taxon>Murinae</taxon>
        <taxon>Mus</taxon>
        <taxon>Mus</taxon>
    </lineage>
</organism>
<dbReference type="EMBL" id="AK133252">
    <property type="protein sequence ID" value="BAE21580.1"/>
    <property type="molecule type" value="mRNA"/>
</dbReference>
<feature type="region of interest" description="Disordered" evidence="1">
    <location>
        <begin position="1"/>
        <end position="21"/>
    </location>
</feature>
<dbReference type="AlphaFoldDB" id="Q3V0C4"/>
<evidence type="ECO:0000313" key="2">
    <source>
        <dbReference type="EMBL" id="BAE21580.1"/>
    </source>
</evidence>
<reference evidence="2" key="7">
    <citation type="journal article" date="2005" name="Science">
        <title>The Transcriptional Landscape of the Mammalian Genome.</title>
        <authorList>
            <consortium name="The FANTOM Consortium"/>
            <consortium name="Riken Genome Exploration Research Group and Genome Science Group (Genome Network Project Core Group)"/>
        </authorList>
    </citation>
    <scope>NUCLEOTIDE SEQUENCE</scope>
    <source>
        <strain evidence="2">C57BL/6J</strain>
        <tissue evidence="2">Testis</tissue>
    </source>
</reference>
<dbReference type="AGR" id="MGI:3708756"/>